<accession>A0ABV9KPS9</accession>
<comment type="similarity">
    <text evidence="1">Belongs to the 'phage' integrase family.</text>
</comment>
<dbReference type="CDD" id="cd01185">
    <property type="entry name" value="INTN1_C_like"/>
    <property type="match status" value="1"/>
</dbReference>
<dbReference type="Pfam" id="PF13102">
    <property type="entry name" value="Phage_int_SAM_5"/>
    <property type="match status" value="1"/>
</dbReference>
<dbReference type="InterPro" id="IPR010998">
    <property type="entry name" value="Integrase_recombinase_N"/>
</dbReference>
<dbReference type="PANTHER" id="PTHR30349">
    <property type="entry name" value="PHAGE INTEGRASE-RELATED"/>
    <property type="match status" value="1"/>
</dbReference>
<reference evidence="9" key="1">
    <citation type="journal article" date="2019" name="Int. J. Syst. Evol. Microbiol.">
        <title>The Global Catalogue of Microorganisms (GCM) 10K type strain sequencing project: providing services to taxonomists for standard genome sequencing and annotation.</title>
        <authorList>
            <consortium name="The Broad Institute Genomics Platform"/>
            <consortium name="The Broad Institute Genome Sequencing Center for Infectious Disease"/>
            <person name="Wu L."/>
            <person name="Ma J."/>
        </authorList>
    </citation>
    <scope>NUCLEOTIDE SEQUENCE [LARGE SCALE GENOMIC DNA]</scope>
    <source>
        <strain evidence="9">CCUG 66188</strain>
    </source>
</reference>
<gene>
    <name evidence="8" type="ORF">ACFO6W_00405</name>
</gene>
<feature type="domain" description="Core-binding (CB)" evidence="7">
    <location>
        <begin position="108"/>
        <end position="186"/>
    </location>
</feature>
<dbReference type="EMBL" id="JBHSGN010000002">
    <property type="protein sequence ID" value="MFC4672145.1"/>
    <property type="molecule type" value="Genomic_DNA"/>
</dbReference>
<evidence type="ECO:0000256" key="3">
    <source>
        <dbReference type="ARBA" id="ARBA00023125"/>
    </source>
</evidence>
<dbReference type="InterPro" id="IPR050090">
    <property type="entry name" value="Tyrosine_recombinase_XerCD"/>
</dbReference>
<dbReference type="PROSITE" id="PS51898">
    <property type="entry name" value="TYR_RECOMBINASE"/>
    <property type="match status" value="1"/>
</dbReference>
<evidence type="ECO:0000256" key="5">
    <source>
        <dbReference type="PROSITE-ProRule" id="PRU01248"/>
    </source>
</evidence>
<evidence type="ECO:0000259" key="6">
    <source>
        <dbReference type="PROSITE" id="PS51898"/>
    </source>
</evidence>
<evidence type="ECO:0000256" key="4">
    <source>
        <dbReference type="ARBA" id="ARBA00023172"/>
    </source>
</evidence>
<keyword evidence="2" id="KW-0229">DNA integration</keyword>
<organism evidence="8 9">
    <name type="scientific">Dysgonomonas termitidis</name>
    <dbReference type="NCBI Taxonomy" id="1516126"/>
    <lineage>
        <taxon>Bacteria</taxon>
        <taxon>Pseudomonadati</taxon>
        <taxon>Bacteroidota</taxon>
        <taxon>Bacteroidia</taxon>
        <taxon>Bacteroidales</taxon>
        <taxon>Dysgonomonadaceae</taxon>
        <taxon>Dysgonomonas</taxon>
    </lineage>
</organism>
<dbReference type="PANTHER" id="PTHR30349:SF64">
    <property type="entry name" value="PROPHAGE INTEGRASE INTD-RELATED"/>
    <property type="match status" value="1"/>
</dbReference>
<dbReference type="SUPFAM" id="SSF56349">
    <property type="entry name" value="DNA breaking-rejoining enzymes"/>
    <property type="match status" value="1"/>
</dbReference>
<dbReference type="Proteomes" id="UP001596023">
    <property type="component" value="Unassembled WGS sequence"/>
</dbReference>
<dbReference type="InterPro" id="IPR011010">
    <property type="entry name" value="DNA_brk_join_enz"/>
</dbReference>
<dbReference type="PROSITE" id="PS51900">
    <property type="entry name" value="CB"/>
    <property type="match status" value="1"/>
</dbReference>
<name>A0ABV9KPS9_9BACT</name>
<sequence length="405" mass="46856">MKTIIVVTCDARRPLANGTVPLVVKLTKNNKRKYLRTGITLDPKHWDFVKNKPKPNCPNREYIEAIITEKLKEYQQQVLEYQTIAKDYSLTTLVEKVEKPIKKITVEEYLKTIISNLTNENKIGNAEHYKALLNSLRQFSKLNILFSDVDVAYLNRYETYLRSRGNKGNTISIKIRTFRATYNKAIKENVVKADYYPFNNYNTSQLKEETVKRAISKADIQRIIDFDITTIPKHQHSRLQLSKDLFLFSYLGCGINMIDMAFLRKDNIVDGRVIYKRHKTKKHISFTLQTQAIEIVNKYVQVDRDYIFPIIDDDTHTTLQQKYRRIKKITYVANKSLKKIGNALGLSIPITTYVARHSFASILKKSGVNVSLISEALGHSDLATTQIYLDSFENSQIDEAMKNLL</sequence>
<dbReference type="InterPro" id="IPR002104">
    <property type="entry name" value="Integrase_catalytic"/>
</dbReference>
<evidence type="ECO:0000313" key="9">
    <source>
        <dbReference type="Proteomes" id="UP001596023"/>
    </source>
</evidence>
<keyword evidence="4" id="KW-0233">DNA recombination</keyword>
<dbReference type="InterPro" id="IPR025269">
    <property type="entry name" value="SAM-like_dom"/>
</dbReference>
<keyword evidence="9" id="KW-1185">Reference proteome</keyword>
<evidence type="ECO:0000259" key="7">
    <source>
        <dbReference type="PROSITE" id="PS51900"/>
    </source>
</evidence>
<dbReference type="Gene3D" id="1.10.443.10">
    <property type="entry name" value="Intergrase catalytic core"/>
    <property type="match status" value="1"/>
</dbReference>
<dbReference type="InterPro" id="IPR035386">
    <property type="entry name" value="Arm-DNA-bind_5"/>
</dbReference>
<evidence type="ECO:0000313" key="8">
    <source>
        <dbReference type="EMBL" id="MFC4672145.1"/>
    </source>
</evidence>
<feature type="domain" description="Tyr recombinase" evidence="6">
    <location>
        <begin position="210"/>
        <end position="402"/>
    </location>
</feature>
<evidence type="ECO:0000256" key="2">
    <source>
        <dbReference type="ARBA" id="ARBA00022908"/>
    </source>
</evidence>
<dbReference type="Pfam" id="PF00589">
    <property type="entry name" value="Phage_integrase"/>
    <property type="match status" value="1"/>
</dbReference>
<dbReference type="Gene3D" id="1.10.150.130">
    <property type="match status" value="1"/>
</dbReference>
<dbReference type="InterPro" id="IPR013762">
    <property type="entry name" value="Integrase-like_cat_sf"/>
</dbReference>
<dbReference type="RefSeq" id="WP_379993327.1">
    <property type="nucleotide sequence ID" value="NZ_JBHSGN010000002.1"/>
</dbReference>
<comment type="caution">
    <text evidence="8">The sequence shown here is derived from an EMBL/GenBank/DDBJ whole genome shotgun (WGS) entry which is preliminary data.</text>
</comment>
<keyword evidence="3 5" id="KW-0238">DNA-binding</keyword>
<proteinExistence type="inferred from homology"/>
<dbReference type="InterPro" id="IPR044068">
    <property type="entry name" value="CB"/>
</dbReference>
<protein>
    <submittedName>
        <fullName evidence="8">Phage integrase SAM-like domain-containing protein</fullName>
    </submittedName>
</protein>
<dbReference type="Pfam" id="PF17293">
    <property type="entry name" value="Arm-DNA-bind_5"/>
    <property type="match status" value="1"/>
</dbReference>
<evidence type="ECO:0000256" key="1">
    <source>
        <dbReference type="ARBA" id="ARBA00008857"/>
    </source>
</evidence>